<organism evidence="1 2">
    <name type="scientific">Microvirga flocculans</name>
    <dbReference type="NCBI Taxonomy" id="217168"/>
    <lineage>
        <taxon>Bacteria</taxon>
        <taxon>Pseudomonadati</taxon>
        <taxon>Pseudomonadota</taxon>
        <taxon>Alphaproteobacteria</taxon>
        <taxon>Hyphomicrobiales</taxon>
        <taxon>Methylobacteriaceae</taxon>
        <taxon>Microvirga</taxon>
    </lineage>
</organism>
<evidence type="ECO:0000313" key="1">
    <source>
        <dbReference type="EMBL" id="MBB4039935.1"/>
    </source>
</evidence>
<proteinExistence type="predicted"/>
<name>A0A7W6IEE2_9HYPH</name>
<dbReference type="Proteomes" id="UP000519439">
    <property type="component" value="Unassembled WGS sequence"/>
</dbReference>
<comment type="caution">
    <text evidence="1">The sequence shown here is derived from an EMBL/GenBank/DDBJ whole genome shotgun (WGS) entry which is preliminary data.</text>
</comment>
<accession>A0A7W6IEE2</accession>
<dbReference type="AlphaFoldDB" id="A0A7W6IEE2"/>
<sequence>MTFFEERDPRIEQLFLVAMLRSVDNNLQIGQAMDLARKAKRRLSQDMSNDYGEDNFQVGDYHVSFQQMGRYFRAQIERPDYRKQREELLKEMGEEADGDAE</sequence>
<dbReference type="EMBL" id="JACIDC010000004">
    <property type="protein sequence ID" value="MBB4039935.1"/>
    <property type="molecule type" value="Genomic_DNA"/>
</dbReference>
<keyword evidence="2" id="KW-1185">Reference proteome</keyword>
<gene>
    <name evidence="1" type="ORF">GGR34_001582</name>
</gene>
<evidence type="ECO:0000313" key="2">
    <source>
        <dbReference type="Proteomes" id="UP000519439"/>
    </source>
</evidence>
<reference evidence="1 2" key="1">
    <citation type="submission" date="2020-08" db="EMBL/GenBank/DDBJ databases">
        <title>Genomic Encyclopedia of Type Strains, Phase IV (KMG-IV): sequencing the most valuable type-strain genomes for metagenomic binning, comparative biology and taxonomic classification.</title>
        <authorList>
            <person name="Goeker M."/>
        </authorList>
    </citation>
    <scope>NUCLEOTIDE SEQUENCE [LARGE SCALE GENOMIC DNA]</scope>
    <source>
        <strain evidence="1 2">DSM 15743</strain>
    </source>
</reference>
<protein>
    <submittedName>
        <fullName evidence="1">Uncharacterized protein</fullName>
    </submittedName>
</protein>
<dbReference type="RefSeq" id="WP_027315503.1">
    <property type="nucleotide sequence ID" value="NZ_JACIDC010000004.1"/>
</dbReference>